<keyword evidence="2" id="KW-0812">Transmembrane</keyword>
<reference evidence="4 5" key="1">
    <citation type="submission" date="2017-11" db="EMBL/GenBank/DDBJ databases">
        <title>Streptomyces carmine sp. nov., a novel actinomycete isolated from Sophora alopecuroides in Xinjiang, China.</title>
        <authorList>
            <person name="Wang Y."/>
            <person name="Luo X."/>
            <person name="Wan C."/>
            <person name="Zhang L."/>
        </authorList>
    </citation>
    <scope>NUCLEOTIDE SEQUENCE [LARGE SCALE GENOMIC DNA]</scope>
    <source>
        <strain evidence="4 5">TRM SA0054</strain>
    </source>
</reference>
<organism evidence="4 5">
    <name type="scientific">Streptomyces carminius</name>
    <dbReference type="NCBI Taxonomy" id="2665496"/>
    <lineage>
        <taxon>Bacteria</taxon>
        <taxon>Bacillati</taxon>
        <taxon>Actinomycetota</taxon>
        <taxon>Actinomycetes</taxon>
        <taxon>Kitasatosporales</taxon>
        <taxon>Streptomycetaceae</taxon>
        <taxon>Streptomyces</taxon>
    </lineage>
</organism>
<evidence type="ECO:0000313" key="4">
    <source>
        <dbReference type="EMBL" id="PJE96631.1"/>
    </source>
</evidence>
<evidence type="ECO:0000313" key="5">
    <source>
        <dbReference type="Proteomes" id="UP000230407"/>
    </source>
</evidence>
<dbReference type="RefSeq" id="WP_100202615.1">
    <property type="nucleotide sequence ID" value="NZ_PGGW01000057.1"/>
</dbReference>
<dbReference type="Pfam" id="PF07811">
    <property type="entry name" value="TadE"/>
    <property type="match status" value="1"/>
</dbReference>
<feature type="compositionally biased region" description="Basic residues" evidence="1">
    <location>
        <begin position="1"/>
        <end position="17"/>
    </location>
</feature>
<dbReference type="EMBL" id="PGGW01000057">
    <property type="protein sequence ID" value="PJE96631.1"/>
    <property type="molecule type" value="Genomic_DNA"/>
</dbReference>
<feature type="transmembrane region" description="Helical" evidence="2">
    <location>
        <begin position="29"/>
        <end position="53"/>
    </location>
</feature>
<gene>
    <name evidence="4" type="ORF">CUT44_16430</name>
</gene>
<keyword evidence="2" id="KW-0472">Membrane</keyword>
<evidence type="ECO:0000259" key="3">
    <source>
        <dbReference type="Pfam" id="PF07811"/>
    </source>
</evidence>
<feature type="domain" description="TadE-like" evidence="3">
    <location>
        <begin position="23"/>
        <end position="65"/>
    </location>
</feature>
<feature type="region of interest" description="Disordered" evidence="1">
    <location>
        <begin position="1"/>
        <end position="20"/>
    </location>
</feature>
<protein>
    <submittedName>
        <fullName evidence="4">Septum formation initiator</fullName>
    </submittedName>
</protein>
<keyword evidence="2" id="KW-1133">Transmembrane helix</keyword>
<sequence>MSVHRRPYRPGGRRRGRTGADRGQVAVEFVGFLPVLLLIGLAALQLGLVAYAAQQAGTAARAAARAESLEDGPDGAAAGRAAVSDWLTVGFAWGGSSDEVSVTAEVTIPSVVPGIGDFGEVSRTSTMPRD</sequence>
<dbReference type="InterPro" id="IPR012495">
    <property type="entry name" value="TadE-like_dom"/>
</dbReference>
<evidence type="ECO:0000256" key="2">
    <source>
        <dbReference type="SAM" id="Phobius"/>
    </source>
</evidence>
<name>A0A2M8LXF7_9ACTN</name>
<keyword evidence="5" id="KW-1185">Reference proteome</keyword>
<dbReference type="Proteomes" id="UP000230407">
    <property type="component" value="Unassembled WGS sequence"/>
</dbReference>
<accession>A0A2M8LXF7</accession>
<evidence type="ECO:0000256" key="1">
    <source>
        <dbReference type="SAM" id="MobiDB-lite"/>
    </source>
</evidence>
<proteinExistence type="predicted"/>
<dbReference type="AlphaFoldDB" id="A0A2M8LXF7"/>
<comment type="caution">
    <text evidence="4">The sequence shown here is derived from an EMBL/GenBank/DDBJ whole genome shotgun (WGS) entry which is preliminary data.</text>
</comment>